<organism evidence="1 2">
    <name type="scientific">Rangifer tarandus platyrhynchus</name>
    <name type="common">Svalbard reindeer</name>
    <dbReference type="NCBI Taxonomy" id="3082113"/>
    <lineage>
        <taxon>Eukaryota</taxon>
        <taxon>Metazoa</taxon>
        <taxon>Chordata</taxon>
        <taxon>Craniata</taxon>
        <taxon>Vertebrata</taxon>
        <taxon>Euteleostomi</taxon>
        <taxon>Mammalia</taxon>
        <taxon>Eutheria</taxon>
        <taxon>Laurasiatheria</taxon>
        <taxon>Artiodactyla</taxon>
        <taxon>Ruminantia</taxon>
        <taxon>Pecora</taxon>
        <taxon>Cervidae</taxon>
        <taxon>Odocoileinae</taxon>
        <taxon>Rangifer</taxon>
    </lineage>
</organism>
<name>A0AC60A641_RANTA</name>
<dbReference type="Proteomes" id="UP001162501">
    <property type="component" value="Chromosome 7"/>
</dbReference>
<protein>
    <submittedName>
        <fullName evidence="1">Uncharacterized protein</fullName>
    </submittedName>
</protein>
<evidence type="ECO:0000313" key="2">
    <source>
        <dbReference type="Proteomes" id="UP001162501"/>
    </source>
</evidence>
<evidence type="ECO:0000313" key="1">
    <source>
        <dbReference type="EMBL" id="CAN0549729.1"/>
    </source>
</evidence>
<sequence>MEQRCTQVLMSPIHRDVLLGQSLLTATCLSLIISSECADVAIRHDLPSVHRKQTVPHVGRTAWVSICHQTYRLSSLCAGNGSSPECRGESVLHRPMVRSSQASWLLEAA</sequence>
<reference evidence="1" key="2">
    <citation type="submission" date="2025-03" db="EMBL/GenBank/DDBJ databases">
        <authorList>
            <consortium name="ELIXIR-Norway"/>
            <consortium name="Elixir Norway"/>
        </authorList>
    </citation>
    <scope>NUCLEOTIDE SEQUENCE</scope>
</reference>
<accession>A0AC60A641</accession>
<dbReference type="EMBL" id="OX596091">
    <property type="protein sequence ID" value="CAN0549729.1"/>
    <property type="molecule type" value="Genomic_DNA"/>
</dbReference>
<gene>
    <name evidence="1" type="ORF">MRATA1EN22A_LOCUS26010</name>
</gene>
<reference evidence="1" key="1">
    <citation type="submission" date="2023-05" db="EMBL/GenBank/DDBJ databases">
        <authorList>
            <consortium name="ELIXIR-Norway"/>
        </authorList>
    </citation>
    <scope>NUCLEOTIDE SEQUENCE</scope>
</reference>
<proteinExistence type="predicted"/>